<dbReference type="Gene3D" id="1.10.10.60">
    <property type="entry name" value="Homeodomain-like"/>
    <property type="match status" value="2"/>
</dbReference>
<dbReference type="GO" id="GO:0043565">
    <property type="term" value="F:sequence-specific DNA binding"/>
    <property type="evidence" value="ECO:0007669"/>
    <property type="project" value="InterPro"/>
</dbReference>
<proteinExistence type="predicted"/>
<dbReference type="InterPro" id="IPR009057">
    <property type="entry name" value="Homeodomain-like_sf"/>
</dbReference>
<protein>
    <submittedName>
        <fullName evidence="5">Transcriptional regulator, AraC family</fullName>
    </submittedName>
</protein>
<dbReference type="SUPFAM" id="SSF46689">
    <property type="entry name" value="Homeodomain-like"/>
    <property type="match status" value="2"/>
</dbReference>
<dbReference type="eggNOG" id="COG2207">
    <property type="taxonomic scope" value="Bacteria"/>
</dbReference>
<keyword evidence="3" id="KW-0804">Transcription</keyword>
<dbReference type="STRING" id="357809.Cphy_0730"/>
<evidence type="ECO:0000256" key="3">
    <source>
        <dbReference type="ARBA" id="ARBA00023163"/>
    </source>
</evidence>
<dbReference type="GO" id="GO:0003700">
    <property type="term" value="F:DNA-binding transcription factor activity"/>
    <property type="evidence" value="ECO:0007669"/>
    <property type="project" value="InterPro"/>
</dbReference>
<dbReference type="OrthoDB" id="625043at2"/>
<dbReference type="KEGG" id="cpy:Cphy_0730"/>
<accession>A9KJW2</accession>
<keyword evidence="1" id="KW-0805">Transcription regulation</keyword>
<evidence type="ECO:0000259" key="4">
    <source>
        <dbReference type="PROSITE" id="PS01124"/>
    </source>
</evidence>
<dbReference type="Proteomes" id="UP000000370">
    <property type="component" value="Chromosome"/>
</dbReference>
<dbReference type="SMART" id="SM00342">
    <property type="entry name" value="HTH_ARAC"/>
    <property type="match status" value="1"/>
</dbReference>
<gene>
    <name evidence="5" type="ordered locus">Cphy_0730</name>
</gene>
<keyword evidence="6" id="KW-1185">Reference proteome</keyword>
<feature type="domain" description="HTH araC/xylS-type" evidence="4">
    <location>
        <begin position="166"/>
        <end position="263"/>
    </location>
</feature>
<sequence length="268" mass="30922">MSEKMRGISSLFQNQALKNINLIQVTVTSTEAFHCKFPQGGFLFPIKGRAQLTIDEETTTYLTSSYVQHIKSGSYLHLFSLDQVDFEFILLSYTFGNSTLSPDECIPNTFHLKLAEAKKTHMMLKQLMEKITSSHHYHTLTLELEMRKLLNTALKQSDTSEQQLLDAVCSYLKKHLSSPITLNELAAYFNKKPAQLSHLFYKNLGIRPIEYLIRQRLEKATELLKQGDSVQLAASKVGYDDALYFSRLYKKYYLIRPSEVKDYHREVC</sequence>
<evidence type="ECO:0000313" key="5">
    <source>
        <dbReference type="EMBL" id="ABX41117.1"/>
    </source>
</evidence>
<dbReference type="PROSITE" id="PS01124">
    <property type="entry name" value="HTH_ARAC_FAMILY_2"/>
    <property type="match status" value="1"/>
</dbReference>
<dbReference type="HOGENOM" id="CLU_000445_88_6_9"/>
<dbReference type="AlphaFoldDB" id="A9KJW2"/>
<dbReference type="InterPro" id="IPR018060">
    <property type="entry name" value="HTH_AraC"/>
</dbReference>
<reference evidence="6" key="1">
    <citation type="submission" date="2007-11" db="EMBL/GenBank/DDBJ databases">
        <title>Complete genome sequence of Clostridium phytofermentans ISDg.</title>
        <authorList>
            <person name="Leschine S.B."/>
            <person name="Warnick T.A."/>
            <person name="Blanchard J.L."/>
            <person name="Schnell D.J."/>
            <person name="Petit E.L."/>
            <person name="LaTouf W.G."/>
            <person name="Copeland A."/>
            <person name="Lucas S."/>
            <person name="Lapidus A."/>
            <person name="Barry K."/>
            <person name="Glavina del Rio T."/>
            <person name="Dalin E."/>
            <person name="Tice H."/>
            <person name="Pitluck S."/>
            <person name="Kiss H."/>
            <person name="Brettin T."/>
            <person name="Bruce D."/>
            <person name="Detter J.C."/>
            <person name="Han C."/>
            <person name="Kuske C."/>
            <person name="Schmutz J."/>
            <person name="Larimer F."/>
            <person name="Land M."/>
            <person name="Hauser L."/>
            <person name="Kyrpides N."/>
            <person name="Kim E.A."/>
            <person name="Richardson P."/>
        </authorList>
    </citation>
    <scope>NUCLEOTIDE SEQUENCE [LARGE SCALE GENOMIC DNA]</scope>
    <source>
        <strain evidence="6">ATCC 700394 / DSM 18823 / ISDg</strain>
    </source>
</reference>
<evidence type="ECO:0000256" key="1">
    <source>
        <dbReference type="ARBA" id="ARBA00023015"/>
    </source>
</evidence>
<dbReference type="EMBL" id="CP000885">
    <property type="protein sequence ID" value="ABX41117.1"/>
    <property type="molecule type" value="Genomic_DNA"/>
</dbReference>
<organism evidence="5 6">
    <name type="scientific">Lachnoclostridium phytofermentans (strain ATCC 700394 / DSM 18823 / ISDg)</name>
    <name type="common">Clostridium phytofermentans</name>
    <dbReference type="NCBI Taxonomy" id="357809"/>
    <lineage>
        <taxon>Bacteria</taxon>
        <taxon>Bacillati</taxon>
        <taxon>Bacillota</taxon>
        <taxon>Clostridia</taxon>
        <taxon>Lachnospirales</taxon>
        <taxon>Lachnospiraceae</taxon>
    </lineage>
</organism>
<dbReference type="PANTHER" id="PTHR43280">
    <property type="entry name" value="ARAC-FAMILY TRANSCRIPTIONAL REGULATOR"/>
    <property type="match status" value="1"/>
</dbReference>
<evidence type="ECO:0000313" key="6">
    <source>
        <dbReference type="Proteomes" id="UP000000370"/>
    </source>
</evidence>
<dbReference type="PANTHER" id="PTHR43280:SF2">
    <property type="entry name" value="HTH-TYPE TRANSCRIPTIONAL REGULATOR EXSA"/>
    <property type="match status" value="1"/>
</dbReference>
<name>A9KJW2_LACP7</name>
<dbReference type="Pfam" id="PF12833">
    <property type="entry name" value="HTH_18"/>
    <property type="match status" value="1"/>
</dbReference>
<evidence type="ECO:0000256" key="2">
    <source>
        <dbReference type="ARBA" id="ARBA00023125"/>
    </source>
</evidence>
<dbReference type="RefSeq" id="WP_012198760.1">
    <property type="nucleotide sequence ID" value="NC_010001.1"/>
</dbReference>
<keyword evidence="2" id="KW-0238">DNA-binding</keyword>